<sequence>MTEITLNNTLRNLYHLDGGDEEDIALVYVVPVADIQMSAGIPPSRKYMYQSPALPTNDSDVLAREFLQLAPQLFGFISGDMPLFMFDLDSTPVETFTTSGPRQYRLDADLVFSRLNPAQRPRPTFVARPADVKISSTTKVVQVNPMDCMERFPQLIPSDDHYRVLSKRGLAKSGLPTPKSIIHDLELDLRQLSSQEAVDYEIKRISALIAKHQIPFVLKLPQSLSGQGTLLVRRESDREAAIKVLQPELRRMASQITEENMHLQPCSIIVQQMIPGEAVAVSFFVTRAGRAVFNACCGQLIDDEGGWGGGFIDYNAQDDLAQIYGDIMNQVATYLHENNYWGPVGIDIMTDAQGQQLVIDMNVRVSGSHPLGVLKNFFQERGLDLAMLWFPFIVKGTRESFEKAFRDELQAGYIVIIGWVHMRDRKTSMSTVILGEKNGKRLRQLMTRVKEWEVAE</sequence>
<evidence type="ECO:0000313" key="2">
    <source>
        <dbReference type="Proteomes" id="UP001148629"/>
    </source>
</evidence>
<keyword evidence="2" id="KW-1185">Reference proteome</keyword>
<proteinExistence type="predicted"/>
<dbReference type="Proteomes" id="UP001148629">
    <property type="component" value="Unassembled WGS sequence"/>
</dbReference>
<dbReference type="EMBL" id="JANRMS010000922">
    <property type="protein sequence ID" value="KAJ3532837.1"/>
    <property type="molecule type" value="Genomic_DNA"/>
</dbReference>
<accession>A0ACC1S658</accession>
<name>A0ACC1S658_9HYPO</name>
<reference evidence="1" key="1">
    <citation type="submission" date="2022-08" db="EMBL/GenBank/DDBJ databases">
        <title>Genome Sequence of Fusarium decemcellulare.</title>
        <authorList>
            <person name="Buettner E."/>
        </authorList>
    </citation>
    <scope>NUCLEOTIDE SEQUENCE</scope>
    <source>
        <strain evidence="1">Babe19</strain>
    </source>
</reference>
<protein>
    <submittedName>
        <fullName evidence="1">Uncharacterized protein</fullName>
    </submittedName>
</protein>
<comment type="caution">
    <text evidence="1">The sequence shown here is derived from an EMBL/GenBank/DDBJ whole genome shotgun (WGS) entry which is preliminary data.</text>
</comment>
<organism evidence="1 2">
    <name type="scientific">Fusarium decemcellulare</name>
    <dbReference type="NCBI Taxonomy" id="57161"/>
    <lineage>
        <taxon>Eukaryota</taxon>
        <taxon>Fungi</taxon>
        <taxon>Dikarya</taxon>
        <taxon>Ascomycota</taxon>
        <taxon>Pezizomycotina</taxon>
        <taxon>Sordariomycetes</taxon>
        <taxon>Hypocreomycetidae</taxon>
        <taxon>Hypocreales</taxon>
        <taxon>Nectriaceae</taxon>
        <taxon>Fusarium</taxon>
        <taxon>Fusarium decemcellulare species complex</taxon>
    </lineage>
</organism>
<gene>
    <name evidence="1" type="ORF">NM208_g8257</name>
</gene>
<evidence type="ECO:0000313" key="1">
    <source>
        <dbReference type="EMBL" id="KAJ3532837.1"/>
    </source>
</evidence>